<dbReference type="PANTHER" id="PTHR43221">
    <property type="entry name" value="PROTEASE HTPX"/>
    <property type="match status" value="1"/>
</dbReference>
<dbReference type="InterPro" id="IPR050083">
    <property type="entry name" value="HtpX_protease"/>
</dbReference>
<sequence length="296" mass="32902">MEIFKTCFLMVGLVLLFMFVGAWIGGEQGMIMAFLVALGMNFFSYFFSDKLVLKRYNAIEVDENSAHGLYAIVKRLCQKTSMPMPRIYIIPEQMPNAFATGRNPSHAAVAATEGLLNLLDENEVEAVLAHELSHVRHYDILTGTIAAVIAGAIAMLANFTQFGAMNRENSQRNNALMMIIIAVVMPLAASVIQMAISREREYKADKGAALMTGHPEWLASALNKLENYSRSYAIQNASPQSAHMFIVNPFGSFKDKFSGLFRTHPSTSDRIVRLNELAQQLSTSHRNHGASGFFRR</sequence>
<dbReference type="EMBL" id="LIWG01000009">
    <property type="protein sequence ID" value="MBE3608509.1"/>
    <property type="molecule type" value="Genomic_DNA"/>
</dbReference>
<feature type="binding site" evidence="12">
    <location>
        <position position="201"/>
    </location>
    <ligand>
        <name>Zn(2+)</name>
        <dbReference type="ChEBI" id="CHEBI:29105"/>
        <note>catalytic</note>
    </ligand>
</feature>
<evidence type="ECO:0000256" key="11">
    <source>
        <dbReference type="ARBA" id="ARBA00023136"/>
    </source>
</evidence>
<organism evidence="15 16">
    <name type="scientific">Campylobacter californiensis</name>
    <dbReference type="NCBI Taxonomy" id="1032243"/>
    <lineage>
        <taxon>Bacteria</taxon>
        <taxon>Pseudomonadati</taxon>
        <taxon>Campylobacterota</taxon>
        <taxon>Epsilonproteobacteria</taxon>
        <taxon>Campylobacterales</taxon>
        <taxon>Campylobacteraceae</taxon>
        <taxon>Campylobacter</taxon>
    </lineage>
</organism>
<feature type="transmembrane region" description="Helical" evidence="12">
    <location>
        <begin position="140"/>
        <end position="163"/>
    </location>
</feature>
<feature type="transmembrane region" description="Helical" evidence="12">
    <location>
        <begin position="30"/>
        <end position="47"/>
    </location>
</feature>
<dbReference type="HAMAP" id="MF_00188">
    <property type="entry name" value="Pept_M48_protease_HtpX"/>
    <property type="match status" value="1"/>
</dbReference>
<accession>A0AAW3ZT42</accession>
<evidence type="ECO:0000256" key="9">
    <source>
        <dbReference type="ARBA" id="ARBA00022989"/>
    </source>
</evidence>
<evidence type="ECO:0000256" key="5">
    <source>
        <dbReference type="ARBA" id="ARBA00022692"/>
    </source>
</evidence>
<dbReference type="PANTHER" id="PTHR43221:SF1">
    <property type="entry name" value="PROTEASE HTPX"/>
    <property type="match status" value="1"/>
</dbReference>
<evidence type="ECO:0000313" key="15">
    <source>
        <dbReference type="EMBL" id="MBE3608509.1"/>
    </source>
</evidence>
<evidence type="ECO:0000256" key="1">
    <source>
        <dbReference type="ARBA" id="ARBA00004651"/>
    </source>
</evidence>
<dbReference type="GO" id="GO:0008270">
    <property type="term" value="F:zinc ion binding"/>
    <property type="evidence" value="ECO:0007669"/>
    <property type="project" value="UniProtKB-UniRule"/>
</dbReference>
<dbReference type="EC" id="3.4.24.-" evidence="12"/>
<evidence type="ECO:0000256" key="6">
    <source>
        <dbReference type="ARBA" id="ARBA00022723"/>
    </source>
</evidence>
<evidence type="ECO:0000256" key="2">
    <source>
        <dbReference type="ARBA" id="ARBA00009779"/>
    </source>
</evidence>
<comment type="subcellular location">
    <subcellularLocation>
        <location evidence="1 12">Cell membrane</location>
        <topology evidence="1 12">Multi-pass membrane protein</topology>
    </subcellularLocation>
</comment>
<dbReference type="AlphaFoldDB" id="A0AAW3ZT42"/>
<evidence type="ECO:0000256" key="12">
    <source>
        <dbReference type="HAMAP-Rule" id="MF_00188"/>
    </source>
</evidence>
<proteinExistence type="inferred from homology"/>
<dbReference type="GO" id="GO:0004222">
    <property type="term" value="F:metalloendopeptidase activity"/>
    <property type="evidence" value="ECO:0007669"/>
    <property type="project" value="UniProtKB-UniRule"/>
</dbReference>
<reference evidence="14 17" key="2">
    <citation type="submission" date="2020-10" db="EMBL/GenBank/DDBJ databases">
        <title>Campylobacter californiensis sp. nov. isolated from cattle and feral swine in California.</title>
        <authorList>
            <person name="Miller W.G."/>
        </authorList>
    </citation>
    <scope>NUCLEOTIDE SEQUENCE [LARGE SCALE GENOMIC DNA]</scope>
    <source>
        <strain evidence="14 17">RM12919</strain>
    </source>
</reference>
<feature type="transmembrane region" description="Helical" evidence="12">
    <location>
        <begin position="7"/>
        <end position="24"/>
    </location>
</feature>
<reference evidence="15 16" key="1">
    <citation type="submission" date="2015-08" db="EMBL/GenBank/DDBJ databases">
        <title>Comparative genomics of the Campylobacter concisus group.</title>
        <authorList>
            <person name="Yee E."/>
            <person name="Chapman M.H."/>
            <person name="Huynh S."/>
            <person name="Bono J.L."/>
            <person name="On S.L."/>
            <person name="St Leger J."/>
            <person name="Foster G."/>
            <person name="Parker C.T."/>
            <person name="Miller W.G."/>
        </authorList>
    </citation>
    <scope>NUCLEOTIDE SEQUENCE [LARGE SCALE GENOMIC DNA]</scope>
    <source>
        <strain evidence="15 16">RM9337</strain>
    </source>
</reference>
<keyword evidence="10 12" id="KW-0482">Metalloprotease</keyword>
<keyword evidence="8 12" id="KW-0862">Zinc</keyword>
<dbReference type="Proteomes" id="UP001318760">
    <property type="component" value="Unassembled WGS sequence"/>
</dbReference>
<keyword evidence="9 12" id="KW-1133">Transmembrane helix</keyword>
<dbReference type="NCBIfam" id="NF002826">
    <property type="entry name" value="PRK03001.1"/>
    <property type="match status" value="1"/>
</dbReference>
<evidence type="ECO:0000256" key="7">
    <source>
        <dbReference type="ARBA" id="ARBA00022801"/>
    </source>
</evidence>
<evidence type="ECO:0000256" key="10">
    <source>
        <dbReference type="ARBA" id="ARBA00023049"/>
    </source>
</evidence>
<name>A0AAW3ZT42_9BACT</name>
<evidence type="ECO:0000256" key="3">
    <source>
        <dbReference type="ARBA" id="ARBA00022475"/>
    </source>
</evidence>
<dbReference type="EMBL" id="JADBHS010000006">
    <property type="protein sequence ID" value="MBE2986350.1"/>
    <property type="molecule type" value="Genomic_DNA"/>
</dbReference>
<keyword evidence="11 12" id="KW-0472">Membrane</keyword>
<dbReference type="GO" id="GO:0006508">
    <property type="term" value="P:proteolysis"/>
    <property type="evidence" value="ECO:0007669"/>
    <property type="project" value="UniProtKB-KW"/>
</dbReference>
<evidence type="ECO:0000256" key="4">
    <source>
        <dbReference type="ARBA" id="ARBA00022670"/>
    </source>
</evidence>
<keyword evidence="7 12" id="KW-0378">Hydrolase</keyword>
<keyword evidence="3 12" id="KW-1003">Cell membrane</keyword>
<feature type="binding site" evidence="12">
    <location>
        <position position="130"/>
    </location>
    <ligand>
        <name>Zn(2+)</name>
        <dbReference type="ChEBI" id="CHEBI:29105"/>
        <note>catalytic</note>
    </ligand>
</feature>
<dbReference type="Pfam" id="PF01435">
    <property type="entry name" value="Peptidase_M48"/>
    <property type="match status" value="1"/>
</dbReference>
<protein>
    <recommendedName>
        <fullName evidence="12">Protease HtpX homolog</fullName>
        <ecNumber evidence="12">3.4.24.-</ecNumber>
    </recommendedName>
</protein>
<keyword evidence="4 12" id="KW-0645">Protease</keyword>
<keyword evidence="6 12" id="KW-0479">Metal-binding</keyword>
<evidence type="ECO:0000313" key="14">
    <source>
        <dbReference type="EMBL" id="MBE2986350.1"/>
    </source>
</evidence>
<comment type="cofactor">
    <cofactor evidence="12">
        <name>Zn(2+)</name>
        <dbReference type="ChEBI" id="CHEBI:29105"/>
    </cofactor>
    <text evidence="12">Binds 1 zinc ion per subunit.</text>
</comment>
<dbReference type="Proteomes" id="UP000650616">
    <property type="component" value="Unassembled WGS sequence"/>
</dbReference>
<feature type="domain" description="Peptidase M48" evidence="13">
    <location>
        <begin position="69"/>
        <end position="277"/>
    </location>
</feature>
<gene>
    <name evidence="12 15" type="primary">htpX</name>
    <name evidence="14" type="ORF">CCAL12919_04290</name>
    <name evidence="15" type="ORF">CCAL9337_07195</name>
</gene>
<evidence type="ECO:0000259" key="13">
    <source>
        <dbReference type="Pfam" id="PF01435"/>
    </source>
</evidence>
<comment type="similarity">
    <text evidence="2 12">Belongs to the peptidase M48B family.</text>
</comment>
<comment type="caution">
    <text evidence="15">The sequence shown here is derived from an EMBL/GenBank/DDBJ whole genome shotgun (WGS) entry which is preliminary data.</text>
</comment>
<keyword evidence="16" id="KW-1185">Reference proteome</keyword>
<dbReference type="CDD" id="cd07336">
    <property type="entry name" value="M48B_HtpX_like"/>
    <property type="match status" value="1"/>
</dbReference>
<dbReference type="InterPro" id="IPR022919">
    <property type="entry name" value="Pept_M48_protease_HtpX"/>
</dbReference>
<dbReference type="RefSeq" id="WP_170016730.1">
    <property type="nucleotide sequence ID" value="NZ_CP012545.1"/>
</dbReference>
<dbReference type="Gene3D" id="3.30.2010.10">
    <property type="entry name" value="Metalloproteases ('zincins'), catalytic domain"/>
    <property type="match status" value="1"/>
</dbReference>
<feature type="binding site" evidence="12">
    <location>
        <position position="134"/>
    </location>
    <ligand>
        <name>Zn(2+)</name>
        <dbReference type="ChEBI" id="CHEBI:29105"/>
        <note>catalytic</note>
    </ligand>
</feature>
<feature type="active site" evidence="12">
    <location>
        <position position="131"/>
    </location>
</feature>
<evidence type="ECO:0000256" key="8">
    <source>
        <dbReference type="ARBA" id="ARBA00022833"/>
    </source>
</evidence>
<evidence type="ECO:0000313" key="16">
    <source>
        <dbReference type="Proteomes" id="UP000650616"/>
    </source>
</evidence>
<dbReference type="InterPro" id="IPR001915">
    <property type="entry name" value="Peptidase_M48"/>
</dbReference>
<keyword evidence="5 12" id="KW-0812">Transmembrane</keyword>
<feature type="transmembrane region" description="Helical" evidence="12">
    <location>
        <begin position="175"/>
        <end position="196"/>
    </location>
</feature>
<evidence type="ECO:0000313" key="17">
    <source>
        <dbReference type="Proteomes" id="UP001318760"/>
    </source>
</evidence>
<dbReference type="GO" id="GO:0005886">
    <property type="term" value="C:plasma membrane"/>
    <property type="evidence" value="ECO:0007669"/>
    <property type="project" value="UniProtKB-SubCell"/>
</dbReference>